<dbReference type="PATRIC" id="fig|1286106.3.peg.1523"/>
<feature type="transmembrane region" description="Helical" evidence="6">
    <location>
        <begin position="784"/>
        <end position="803"/>
    </location>
</feature>
<dbReference type="OrthoDB" id="5292592at2"/>
<evidence type="ECO:0000256" key="1">
    <source>
        <dbReference type="ARBA" id="ARBA00004651"/>
    </source>
</evidence>
<proteinExistence type="predicted"/>
<feature type="transmembrane region" description="Helical" evidence="6">
    <location>
        <begin position="347"/>
        <end position="366"/>
    </location>
</feature>
<accession>M7PGH7</accession>
<feature type="transmembrane region" description="Helical" evidence="6">
    <location>
        <begin position="702"/>
        <end position="724"/>
    </location>
</feature>
<evidence type="ECO:0000256" key="2">
    <source>
        <dbReference type="ARBA" id="ARBA00022475"/>
    </source>
</evidence>
<keyword evidence="9" id="KW-1185">Reference proteome</keyword>
<dbReference type="Pfam" id="PF02687">
    <property type="entry name" value="FtsX"/>
    <property type="match status" value="2"/>
</dbReference>
<comment type="subcellular location">
    <subcellularLocation>
        <location evidence="1">Cell membrane</location>
        <topology evidence="1">Multi-pass membrane protein</topology>
    </subcellularLocation>
</comment>
<dbReference type="GO" id="GO:0005886">
    <property type="term" value="C:plasma membrane"/>
    <property type="evidence" value="ECO:0007669"/>
    <property type="project" value="UniProtKB-SubCell"/>
</dbReference>
<feature type="transmembrane region" description="Helical" evidence="6">
    <location>
        <begin position="251"/>
        <end position="270"/>
    </location>
</feature>
<feature type="transmembrane region" description="Helical" evidence="6">
    <location>
        <begin position="304"/>
        <end position="327"/>
    </location>
</feature>
<dbReference type="STRING" id="1286106.MPL1_07593"/>
<evidence type="ECO:0000256" key="5">
    <source>
        <dbReference type="ARBA" id="ARBA00023136"/>
    </source>
</evidence>
<organism evidence="8 9">
    <name type="scientific">Methylophaga lonarensis MPL</name>
    <dbReference type="NCBI Taxonomy" id="1286106"/>
    <lineage>
        <taxon>Bacteria</taxon>
        <taxon>Pseudomonadati</taxon>
        <taxon>Pseudomonadota</taxon>
        <taxon>Gammaproteobacteria</taxon>
        <taxon>Thiotrichales</taxon>
        <taxon>Piscirickettsiaceae</taxon>
        <taxon>Methylophaga</taxon>
    </lineage>
</organism>
<dbReference type="eggNOG" id="COG3127">
    <property type="taxonomic scope" value="Bacteria"/>
</dbReference>
<feature type="transmembrane region" description="Helical" evidence="6">
    <location>
        <begin position="751"/>
        <end position="772"/>
    </location>
</feature>
<dbReference type="Proteomes" id="UP000012019">
    <property type="component" value="Unassembled WGS sequence"/>
</dbReference>
<comment type="caution">
    <text evidence="8">The sequence shown here is derived from an EMBL/GenBank/DDBJ whole genome shotgun (WGS) entry which is preliminary data.</text>
</comment>
<dbReference type="InterPro" id="IPR003838">
    <property type="entry name" value="ABC3_permease_C"/>
</dbReference>
<feature type="domain" description="ABC3 transporter permease C-terminal" evidence="7">
    <location>
        <begin position="703"/>
        <end position="803"/>
    </location>
</feature>
<evidence type="ECO:0000256" key="6">
    <source>
        <dbReference type="SAM" id="Phobius"/>
    </source>
</evidence>
<dbReference type="InterPro" id="IPR038766">
    <property type="entry name" value="Membrane_comp_ABC_pdt"/>
</dbReference>
<dbReference type="AlphaFoldDB" id="M7PGH7"/>
<evidence type="ECO:0000313" key="8">
    <source>
        <dbReference type="EMBL" id="EMR12995.1"/>
    </source>
</evidence>
<keyword evidence="5 6" id="KW-0472">Membrane</keyword>
<protein>
    <submittedName>
        <fullName evidence="8">ABC transporter permease</fullName>
    </submittedName>
</protein>
<dbReference type="PANTHER" id="PTHR30287">
    <property type="entry name" value="MEMBRANE COMPONENT OF PREDICTED ABC SUPERFAMILY METABOLITE UPTAKE TRANSPORTER"/>
    <property type="match status" value="1"/>
</dbReference>
<evidence type="ECO:0000256" key="4">
    <source>
        <dbReference type="ARBA" id="ARBA00022989"/>
    </source>
</evidence>
<evidence type="ECO:0000259" key="7">
    <source>
        <dbReference type="Pfam" id="PF02687"/>
    </source>
</evidence>
<feature type="transmembrane region" description="Helical" evidence="6">
    <location>
        <begin position="461"/>
        <end position="482"/>
    </location>
</feature>
<dbReference type="PANTHER" id="PTHR30287:SF1">
    <property type="entry name" value="INNER MEMBRANE PROTEIN"/>
    <property type="match status" value="1"/>
</dbReference>
<reference evidence="8 9" key="1">
    <citation type="journal article" date="2013" name="Genome Announc.">
        <title>Draft Genome Sequence of Methylophaga lonarensis MPLT, a Haloalkaliphilic (Non-Methane-Utilizing) Methylotroph.</title>
        <authorList>
            <person name="Shetty S.A."/>
            <person name="Marathe N.P."/>
            <person name="Munot H."/>
            <person name="Antony C.P."/>
            <person name="Dhotre D.P."/>
            <person name="Murrell J.C."/>
            <person name="Shouche Y.S."/>
        </authorList>
    </citation>
    <scope>NUCLEOTIDE SEQUENCE [LARGE SCALE GENOMIC DNA]</scope>
    <source>
        <strain evidence="8 9">MPL</strain>
    </source>
</reference>
<keyword evidence="2" id="KW-1003">Cell membrane</keyword>
<dbReference type="RefSeq" id="WP_009726507.1">
    <property type="nucleotide sequence ID" value="NZ_APHR01000037.1"/>
</dbReference>
<name>M7PGH7_9GAMM</name>
<gene>
    <name evidence="8" type="ORF">MPL1_07593</name>
</gene>
<evidence type="ECO:0000313" key="9">
    <source>
        <dbReference type="Proteomes" id="UP000012019"/>
    </source>
</evidence>
<dbReference type="EMBL" id="APHR01000037">
    <property type="protein sequence ID" value="EMR12995.1"/>
    <property type="molecule type" value="Genomic_DNA"/>
</dbReference>
<keyword evidence="3 6" id="KW-0812">Transmembrane</keyword>
<sequence>MNGVLIFRDLRQRTVKVMLISLLIAVSSVATISLFSEHLQQTLLSSANAFLAADRQLNSRSSAPIPSEWIGQAQSQGLKTSLVAEFSTMVASDSGFHLVAVKAVDDQYPLRGELDWQSDLDSPRQSIMHGPARGEVWLNPRLMRMLEVSLGDEVEIGVTAFKVSGLLVREPDARMNLSALAPRLMMHFDDVPSTEVIQPGSRIRHQALFAGAESALVDLEQWLEPQIAGEFRWVDVRQTESLGEALARAEAFLMLGGSLAVLLAAVAIAVSSREYARSQRDVVALYKTFGMTGRKIQQHYLFRLGLWGVCTAILGLLLAIPAALLLASIAARLMDQSLQFQWSLWPVWPAVLTAAVVLFAFAWPAISRLRDIPAMRVFRSLEQSKPAASLVETSLALLAVFALIWLYTADGLLVLALFSGLSLLLVTLATGSAVLLKLLGKLSFTWQSWKMAVIRLKRHRSASLVQLTVFAMTLMLASTLILTRTALLSDWQAQLPEDAPNHFLLNIPADSVESVEAFLTQHDIDQNPLYPIVRGRLIAINGTYANEWIVNPEQVSELNRELSLTASSALPEDNSVLAGQWFTQQERWGVSVEQSIAETLGLQIGDELQFSIGAEVISEPVTSIRSVQWDSMRPNFFFMFPEQGALTNQPATWLTSFYLADEDKLILNDFVRQFPTIALLEIDHIIERIQNIISQVSQAVEAILVMILLAALAVMFSVVSATLAERQREGALIRTLGGTQRLMNRSIMLEFAMIGFFAGLAGVMAAELAVWGLQYRLFEGQFQLHWPLILVVPVVSAVLIAAFGRWQLKPVLEVSPMLLLRRLE</sequence>
<feature type="transmembrane region" description="Helical" evidence="6">
    <location>
        <begin position="387"/>
        <end position="407"/>
    </location>
</feature>
<feature type="transmembrane region" description="Helical" evidence="6">
    <location>
        <begin position="413"/>
        <end position="440"/>
    </location>
</feature>
<keyword evidence="4 6" id="KW-1133">Transmembrane helix</keyword>
<feature type="domain" description="ABC3 transporter permease C-terminal" evidence="7">
    <location>
        <begin position="258"/>
        <end position="372"/>
    </location>
</feature>
<feature type="transmembrane region" description="Helical" evidence="6">
    <location>
        <begin position="17"/>
        <end position="36"/>
    </location>
</feature>
<evidence type="ECO:0000256" key="3">
    <source>
        <dbReference type="ARBA" id="ARBA00022692"/>
    </source>
</evidence>